<gene>
    <name evidence="2" type="ORF">H9820_03645</name>
</gene>
<sequence>MNIFVPLAYFHDGIVNGYDKDTAPTFMPNTVGGYMPGPRDYPGNKGYPSNSKTIIEALKHGYVVVSAGLRGRNLKSSDDKNIGKAPAFLVDMKAAIRYVRHNQNLIPGNVERIITNGTSAGGATSATIGMSGNAEYFEPYLEKIGAANESDAIYAASCYCPIHNLENADGAYEWEFNGINTWYSKVFIRDGKNGEPPVFEDRKGELSVEERKLSDELKQQFIEYVNSLNLKDDSGSNLSLNGDGTGSFLNYVKDFIKQSAQKALDSGQKLSGSEGIEVESGKVVGVDWIKYLHSITRMKTVPAFDDLDLKNPEPNLFGDEEIESKHFTKFSQEHSHVTSKVADSTLVEAVNPLTYLSNRGVDTAKYWRIRHGASDRDTSFAIPVILATALKNSGYKVDFAMPWGVPHSGDYDLRDLFTWIDKICG</sequence>
<protein>
    <submittedName>
        <fullName evidence="2">Tannase</fullName>
    </submittedName>
</protein>
<reference evidence="2" key="1">
    <citation type="journal article" date="2021" name="PeerJ">
        <title>Extensive microbial diversity within the chicken gut microbiome revealed by metagenomics and culture.</title>
        <authorList>
            <person name="Gilroy R."/>
            <person name="Ravi A."/>
            <person name="Getino M."/>
            <person name="Pursley I."/>
            <person name="Horton D.L."/>
            <person name="Alikhan N.F."/>
            <person name="Baker D."/>
            <person name="Gharbi K."/>
            <person name="Hall N."/>
            <person name="Watson M."/>
            <person name="Adriaenssens E.M."/>
            <person name="Foster-Nyarko E."/>
            <person name="Jarju S."/>
            <person name="Secka A."/>
            <person name="Antonio M."/>
            <person name="Oren A."/>
            <person name="Chaudhuri R.R."/>
            <person name="La Ragione R."/>
            <person name="Hildebrand F."/>
            <person name="Pallen M.J."/>
        </authorList>
    </citation>
    <scope>NUCLEOTIDE SEQUENCE</scope>
    <source>
        <strain evidence="2">3204</strain>
    </source>
</reference>
<comment type="caution">
    <text evidence="2">The sequence shown here is derived from an EMBL/GenBank/DDBJ whole genome shotgun (WGS) entry which is preliminary data.</text>
</comment>
<evidence type="ECO:0000313" key="3">
    <source>
        <dbReference type="Proteomes" id="UP000824013"/>
    </source>
</evidence>
<name>A0A9D2CLL5_9LACO</name>
<dbReference type="InterPro" id="IPR049492">
    <property type="entry name" value="BD-FAE-like_dom"/>
</dbReference>
<evidence type="ECO:0000259" key="1">
    <source>
        <dbReference type="Pfam" id="PF20434"/>
    </source>
</evidence>
<dbReference type="Proteomes" id="UP000824013">
    <property type="component" value="Unassembled WGS sequence"/>
</dbReference>
<dbReference type="AlphaFoldDB" id="A0A9D2CLL5"/>
<proteinExistence type="predicted"/>
<reference evidence="2" key="2">
    <citation type="submission" date="2021-04" db="EMBL/GenBank/DDBJ databases">
        <authorList>
            <person name="Gilroy R."/>
        </authorList>
    </citation>
    <scope>NUCLEOTIDE SEQUENCE</scope>
    <source>
        <strain evidence="2">3204</strain>
    </source>
</reference>
<accession>A0A9D2CLL5</accession>
<dbReference type="Gene3D" id="3.40.50.1820">
    <property type="entry name" value="alpha/beta hydrolase"/>
    <property type="match status" value="1"/>
</dbReference>
<dbReference type="EMBL" id="DXCM01000024">
    <property type="protein sequence ID" value="HIY92024.1"/>
    <property type="molecule type" value="Genomic_DNA"/>
</dbReference>
<dbReference type="InterPro" id="IPR048124">
    <property type="entry name" value="Tannase_B"/>
</dbReference>
<dbReference type="NCBIfam" id="NF041556">
    <property type="entry name" value="tannase_B"/>
    <property type="match status" value="1"/>
</dbReference>
<feature type="domain" description="BD-FAE-like" evidence="1">
    <location>
        <begin position="50"/>
        <end position="149"/>
    </location>
</feature>
<organism evidence="2 3">
    <name type="scientific">Candidatus Companilactobacillus pullicola</name>
    <dbReference type="NCBI Taxonomy" id="2838523"/>
    <lineage>
        <taxon>Bacteria</taxon>
        <taxon>Bacillati</taxon>
        <taxon>Bacillota</taxon>
        <taxon>Bacilli</taxon>
        <taxon>Lactobacillales</taxon>
        <taxon>Lactobacillaceae</taxon>
        <taxon>Companilactobacillus</taxon>
    </lineage>
</organism>
<dbReference type="SUPFAM" id="SSF53474">
    <property type="entry name" value="alpha/beta-Hydrolases"/>
    <property type="match status" value="1"/>
</dbReference>
<dbReference type="InterPro" id="IPR029058">
    <property type="entry name" value="AB_hydrolase_fold"/>
</dbReference>
<dbReference type="Pfam" id="PF20434">
    <property type="entry name" value="BD-FAE"/>
    <property type="match status" value="1"/>
</dbReference>
<evidence type="ECO:0000313" key="2">
    <source>
        <dbReference type="EMBL" id="HIY92024.1"/>
    </source>
</evidence>